<keyword evidence="3" id="KW-0547">Nucleotide-binding</keyword>
<evidence type="ECO:0000313" key="8">
    <source>
        <dbReference type="EMBL" id="KAA3679362.1"/>
    </source>
</evidence>
<dbReference type="AlphaFoldDB" id="A0A5J4NVM7"/>
<dbReference type="GO" id="GO:0035556">
    <property type="term" value="P:intracellular signal transduction"/>
    <property type="evidence" value="ECO:0007669"/>
    <property type="project" value="InterPro"/>
</dbReference>
<keyword evidence="9" id="KW-1185">Reference proteome</keyword>
<evidence type="ECO:0000256" key="1">
    <source>
        <dbReference type="ARBA" id="ARBA00004370"/>
    </source>
</evidence>
<evidence type="ECO:0000256" key="5">
    <source>
        <dbReference type="ARBA" id="ARBA00023136"/>
    </source>
</evidence>
<keyword evidence="4" id="KW-1133">Transmembrane helix</keyword>
<evidence type="ECO:0000313" key="9">
    <source>
        <dbReference type="Proteomes" id="UP000324629"/>
    </source>
</evidence>
<dbReference type="PANTHER" id="PTHR11920:SF507">
    <property type="entry name" value="GUANYLATE CYCLASE"/>
    <property type="match status" value="1"/>
</dbReference>
<gene>
    <name evidence="8" type="ORF">DEA37_0007693</name>
</gene>
<evidence type="ECO:0000256" key="6">
    <source>
        <dbReference type="ARBA" id="ARBA00023239"/>
    </source>
</evidence>
<organism evidence="8 9">
    <name type="scientific">Paragonimus westermani</name>
    <dbReference type="NCBI Taxonomy" id="34504"/>
    <lineage>
        <taxon>Eukaryota</taxon>
        <taxon>Metazoa</taxon>
        <taxon>Spiralia</taxon>
        <taxon>Lophotrochozoa</taxon>
        <taxon>Platyhelminthes</taxon>
        <taxon>Trematoda</taxon>
        <taxon>Digenea</taxon>
        <taxon>Plagiorchiida</taxon>
        <taxon>Troglotremata</taxon>
        <taxon>Troglotrematidae</taxon>
        <taxon>Paragonimus</taxon>
    </lineage>
</organism>
<keyword evidence="2" id="KW-0812">Transmembrane</keyword>
<dbReference type="InterPro" id="IPR001054">
    <property type="entry name" value="A/G_cyclase"/>
</dbReference>
<dbReference type="SUPFAM" id="SSF55073">
    <property type="entry name" value="Nucleotide cyclase"/>
    <property type="match status" value="1"/>
</dbReference>
<comment type="subcellular location">
    <subcellularLocation>
        <location evidence="1">Membrane</location>
    </subcellularLocation>
</comment>
<evidence type="ECO:0000256" key="3">
    <source>
        <dbReference type="ARBA" id="ARBA00022741"/>
    </source>
</evidence>
<accession>A0A5J4NVM7</accession>
<dbReference type="GO" id="GO:0000166">
    <property type="term" value="F:nucleotide binding"/>
    <property type="evidence" value="ECO:0007669"/>
    <property type="project" value="UniProtKB-KW"/>
</dbReference>
<dbReference type="GO" id="GO:0005886">
    <property type="term" value="C:plasma membrane"/>
    <property type="evidence" value="ECO:0007669"/>
    <property type="project" value="TreeGrafter"/>
</dbReference>
<proteinExistence type="predicted"/>
<sequence length="239" mass="26601">MLPAELPFWLHGSADAQLAAFGHIIYAACLNLAEVKAFDNCASSNISDGLHSGPVVAGVVGVKMPRYCLFGSTVTTTEVMEATSEAPGWPTRSMQMMCYLAPLRNIQTMLKKVDDRVSLHGMRFASSKRKALPQDGVDSTLTFFSADNLFKTMDTFTYSGRTISLASTIADEMSVRMATMRVPFAKLRHLWLRKDFRLSLNGRVYNACVRSVLFCDSETWSVHKEDISRLAAFDRHQVN</sequence>
<dbReference type="EMBL" id="QNGE01000761">
    <property type="protein sequence ID" value="KAA3679362.1"/>
    <property type="molecule type" value="Genomic_DNA"/>
</dbReference>
<protein>
    <recommendedName>
        <fullName evidence="7">Guanylate cyclase domain-containing protein</fullName>
    </recommendedName>
</protein>
<dbReference type="GO" id="GO:0007168">
    <property type="term" value="P:receptor guanylyl cyclase signaling pathway"/>
    <property type="evidence" value="ECO:0007669"/>
    <property type="project" value="TreeGrafter"/>
</dbReference>
<evidence type="ECO:0000259" key="7">
    <source>
        <dbReference type="PROSITE" id="PS50125"/>
    </source>
</evidence>
<dbReference type="PANTHER" id="PTHR11920">
    <property type="entry name" value="GUANYLYL CYCLASE"/>
    <property type="match status" value="1"/>
</dbReference>
<dbReference type="Gene3D" id="3.30.70.1230">
    <property type="entry name" value="Nucleotide cyclase"/>
    <property type="match status" value="1"/>
</dbReference>
<name>A0A5J4NVM7_9TREM</name>
<dbReference type="InterPro" id="IPR029787">
    <property type="entry name" value="Nucleotide_cyclase"/>
</dbReference>
<keyword evidence="6" id="KW-0456">Lyase</keyword>
<dbReference type="Pfam" id="PF00211">
    <property type="entry name" value="Guanylate_cyc"/>
    <property type="match status" value="1"/>
</dbReference>
<comment type="caution">
    <text evidence="8">The sequence shown here is derived from an EMBL/GenBank/DDBJ whole genome shotgun (WGS) entry which is preliminary data.</text>
</comment>
<dbReference type="PROSITE" id="PS50125">
    <property type="entry name" value="GUANYLATE_CYCLASE_2"/>
    <property type="match status" value="1"/>
</dbReference>
<evidence type="ECO:0000256" key="4">
    <source>
        <dbReference type="ARBA" id="ARBA00022989"/>
    </source>
</evidence>
<dbReference type="GO" id="GO:0004383">
    <property type="term" value="F:guanylate cyclase activity"/>
    <property type="evidence" value="ECO:0007669"/>
    <property type="project" value="TreeGrafter"/>
</dbReference>
<keyword evidence="5" id="KW-0472">Membrane</keyword>
<feature type="domain" description="Guanylate cyclase" evidence="7">
    <location>
        <begin position="49"/>
        <end position="81"/>
    </location>
</feature>
<dbReference type="GO" id="GO:0001653">
    <property type="term" value="F:peptide receptor activity"/>
    <property type="evidence" value="ECO:0007669"/>
    <property type="project" value="TreeGrafter"/>
</dbReference>
<evidence type="ECO:0000256" key="2">
    <source>
        <dbReference type="ARBA" id="ARBA00022692"/>
    </source>
</evidence>
<dbReference type="Proteomes" id="UP000324629">
    <property type="component" value="Unassembled WGS sequence"/>
</dbReference>
<dbReference type="GO" id="GO:0004016">
    <property type="term" value="F:adenylate cyclase activity"/>
    <property type="evidence" value="ECO:0007669"/>
    <property type="project" value="TreeGrafter"/>
</dbReference>
<dbReference type="InterPro" id="IPR050401">
    <property type="entry name" value="Cyclic_nucleotide_synthase"/>
</dbReference>
<reference evidence="8 9" key="1">
    <citation type="journal article" date="2019" name="Gigascience">
        <title>Whole-genome sequence of the oriental lung fluke Paragonimus westermani.</title>
        <authorList>
            <person name="Oey H."/>
            <person name="Zakrzewski M."/>
            <person name="Narain K."/>
            <person name="Devi K.R."/>
            <person name="Agatsuma T."/>
            <person name="Nawaratna S."/>
            <person name="Gobert G.N."/>
            <person name="Jones M.K."/>
            <person name="Ragan M.A."/>
            <person name="McManus D.P."/>
            <person name="Krause L."/>
        </authorList>
    </citation>
    <scope>NUCLEOTIDE SEQUENCE [LARGE SCALE GENOMIC DNA]</scope>
    <source>
        <strain evidence="8 9">IND2009</strain>
    </source>
</reference>